<dbReference type="Proteomes" id="UP000193801">
    <property type="component" value="Unassembled WGS sequence"/>
</dbReference>
<dbReference type="EMBL" id="LQPK01000011">
    <property type="protein sequence ID" value="ORW31519.1"/>
    <property type="molecule type" value="Genomic_DNA"/>
</dbReference>
<proteinExistence type="predicted"/>
<dbReference type="RefSeq" id="WP_085094880.1">
    <property type="nucleotide sequence ID" value="NZ_LQPL01000011.1"/>
</dbReference>
<keyword evidence="5" id="KW-1185">Reference proteome</keyword>
<organism evidence="3 4">
    <name type="scientific">Mycobacterium paraense</name>
    <dbReference type="NCBI Taxonomy" id="767916"/>
    <lineage>
        <taxon>Bacteria</taxon>
        <taxon>Bacillati</taxon>
        <taxon>Actinomycetota</taxon>
        <taxon>Actinomycetes</taxon>
        <taxon>Mycobacteriales</taxon>
        <taxon>Mycobacteriaceae</taxon>
        <taxon>Mycobacterium</taxon>
        <taxon>Mycobacterium simiae complex</taxon>
    </lineage>
</organism>
<protein>
    <recommendedName>
        <fullName evidence="6">UsfY protein</fullName>
    </recommendedName>
</protein>
<evidence type="ECO:0000313" key="3">
    <source>
        <dbReference type="EMBL" id="ORW48678.1"/>
    </source>
</evidence>
<sequence>MDPVDHSRTFRQHAGETFTYGPHTTGVAGVAAAVVALVIGLCAFATGHVGGGIAAVVAAAVVGALATVWLLRSHHKVRAAELRWHREHSDEPAPPPAS</sequence>
<gene>
    <name evidence="3" type="ORF">AWB90_10555</name>
    <name evidence="2" type="ORF">AWB91_14560</name>
</gene>
<keyword evidence="1" id="KW-0472">Membrane</keyword>
<evidence type="ECO:0000256" key="1">
    <source>
        <dbReference type="SAM" id="Phobius"/>
    </source>
</evidence>
<reference evidence="3" key="3">
    <citation type="submission" date="2016-01" db="EMBL/GenBank/DDBJ databases">
        <authorList>
            <person name="Oliw E.H."/>
        </authorList>
    </citation>
    <scope>NUCLEOTIDE SEQUENCE</scope>
    <source>
        <strain evidence="3">IEC33</strain>
    </source>
</reference>
<evidence type="ECO:0000313" key="2">
    <source>
        <dbReference type="EMBL" id="ORW31519.1"/>
    </source>
</evidence>
<evidence type="ECO:0008006" key="6">
    <source>
        <dbReference type="Google" id="ProtNLM"/>
    </source>
</evidence>
<dbReference type="OrthoDB" id="4741344at2"/>
<dbReference type="AlphaFoldDB" id="A0A1X2ACR2"/>
<dbReference type="EMBL" id="LQPN01000039">
    <property type="protein sequence ID" value="ORW48678.1"/>
    <property type="molecule type" value="Genomic_DNA"/>
</dbReference>
<evidence type="ECO:0000313" key="4">
    <source>
        <dbReference type="Proteomes" id="UP000193285"/>
    </source>
</evidence>
<reference evidence="4 5" key="1">
    <citation type="journal article" date="2015" name="Emerg. Microbes Infect.">
        <title>Characterization of 17 strains belonging to the Mycobacterium simiae complex and description of Mycobacterium paraense sp. nov.</title>
        <authorList>
            <person name="Fusco da Costa A.R."/>
            <person name="Fedrizzi T."/>
            <person name="Lopes M.L."/>
            <person name="Pecorari M."/>
            <person name="Oliveira da Costa W.L."/>
            <person name="Giacobazzi E."/>
            <person name="da Costa Bahia J.R."/>
            <person name="De Sanctis V."/>
            <person name="Batista Lima K.V."/>
            <person name="Bertorelli R."/>
            <person name="Grottola A."/>
            <person name="Fabio A."/>
            <person name="Mariottini A."/>
            <person name="Ferretti P."/>
            <person name="Di Leva F."/>
            <person name="Fregni Serpini G."/>
            <person name="Tagliazucchi S."/>
            <person name="Rumpianesi F."/>
            <person name="Jousson O."/>
            <person name="Segata N."/>
            <person name="Tortoli E."/>
        </authorList>
    </citation>
    <scope>NUCLEOTIDE SEQUENCE [LARGE SCALE GENOMIC DNA]</scope>
    <source>
        <strain evidence="2 5">FI-07156</strain>
        <strain evidence="3 4">IEC33</strain>
    </source>
</reference>
<keyword evidence="1" id="KW-0812">Transmembrane</keyword>
<comment type="caution">
    <text evidence="3">The sequence shown here is derived from an EMBL/GenBank/DDBJ whole genome shotgun (WGS) entry which is preliminary data.</text>
</comment>
<accession>A0A1X2ACR2</accession>
<evidence type="ECO:0000313" key="5">
    <source>
        <dbReference type="Proteomes" id="UP000193801"/>
    </source>
</evidence>
<feature type="transmembrane region" description="Helical" evidence="1">
    <location>
        <begin position="52"/>
        <end position="71"/>
    </location>
</feature>
<keyword evidence="1" id="KW-1133">Transmembrane helix</keyword>
<dbReference type="Proteomes" id="UP000193285">
    <property type="component" value="Unassembled WGS sequence"/>
</dbReference>
<reference evidence="2" key="2">
    <citation type="submission" date="2016-01" db="EMBL/GenBank/DDBJ databases">
        <authorList>
            <person name="Ana R.F.D.C."/>
            <person name="Tarcisio F."/>
            <person name="Maria L.L."/>
            <person name="Monica P."/>
            <person name="Wana L.O.D.C."/>
            <person name="Elisabetta G."/>
            <person name="Jeann R.D.C.B."/>
            <person name="Veronica D.S."/>
            <person name="Karla V.B.L."/>
            <person name="Roberto B."/>
            <person name="Antonella G."/>
            <person name="Anna F."/>
            <person name="Alessandro M."/>
            <person name="Pamela F."/>
            <person name="Francesca D.L."/>
            <person name="Giulia F.S."/>
            <person name="Sara T."/>
            <person name="Fabio R."/>
            <person name="Olivier J."/>
            <person name="Nicola S."/>
            <person name="Enrico T."/>
        </authorList>
    </citation>
    <scope>NUCLEOTIDE SEQUENCE</scope>
    <source>
        <strain evidence="2">FI-07156</strain>
    </source>
</reference>
<name>A0A1X2ACR2_9MYCO</name>
<feature type="transmembrane region" description="Helical" evidence="1">
    <location>
        <begin position="27"/>
        <end position="46"/>
    </location>
</feature>